<organism evidence="2">
    <name type="scientific">marine sediment metagenome</name>
    <dbReference type="NCBI Taxonomy" id="412755"/>
    <lineage>
        <taxon>unclassified sequences</taxon>
        <taxon>metagenomes</taxon>
        <taxon>ecological metagenomes</taxon>
    </lineage>
</organism>
<dbReference type="EMBL" id="LAZR01000038">
    <property type="protein sequence ID" value="KKO00841.1"/>
    <property type="molecule type" value="Genomic_DNA"/>
</dbReference>
<protein>
    <recommendedName>
        <fullName evidence="3">VWA domain-containing protein</fullName>
    </recommendedName>
</protein>
<dbReference type="PANTHER" id="PTHR37947">
    <property type="entry name" value="BLL2462 PROTEIN"/>
    <property type="match status" value="1"/>
</dbReference>
<dbReference type="PANTHER" id="PTHR37947:SF1">
    <property type="entry name" value="BLL2462 PROTEIN"/>
    <property type="match status" value="1"/>
</dbReference>
<evidence type="ECO:0008006" key="3">
    <source>
        <dbReference type="Google" id="ProtNLM"/>
    </source>
</evidence>
<feature type="transmembrane region" description="Helical" evidence="1">
    <location>
        <begin position="34"/>
        <end position="54"/>
    </location>
</feature>
<keyword evidence="1" id="KW-0472">Membrane</keyword>
<sequence length="675" mass="76159">MESKTVLYIILASIVALGIVVFQYIYKQKAKSKIYLLLAFLRFIGIFGLLLLLINPQFAQKTYTLEKPNLVILADNSTSVAENGKELNNIISKIKATKELSNRFKITDYKFGSDLNILDSLTFKGKNTNIHNSLSALKDVYAREQMVTLILSDGNQTIGEDYSYFKAERNNTIYSMVLGDTTKYKDISVGPIQTNKYAFLKNKFPLETYVSYQGNTPVSVFVSVKMNGKIVHRENLKLNSDVNFKAISIQVDANSVGIKNLEVKVSPLAEERNIKNNRRSTSIEVIDEKTKIALVSDILHPDLGALKKAIESNEQREVSIFKSSASKNVLEDVDLFIFYQPTAKFKQSFDFAKSKNANTFIITGSQTDYTFINNSNIGIEIENGYPQQEIFGLLNNAFTKYDTASFDLTDFPPLISDAGPILITSPFETLLGTQIKGLNVQQPLLSVIDENSSKRALLLGENLWKWRVQTYRNTNEFINFDEFIGNLIRYLTSSKNKSRLNVDYEKVYQGSSNAVITATYFDEAFLFDQNAKIRIQVTNKEAQKSQTSPMVLKNGYFEADLTNLVAGEYEFIVSVEKESKTAKGTFVISEFDMENQFVSSDNLKMEKLAVNSGGKVFYPSQIEDLINDLSTNKAYVPTEKGTENIVSLIDFKKLLAIIIIAFTAEWFIRKYNGLI</sequence>
<gene>
    <name evidence="2" type="ORF">LCGC14_0122470</name>
</gene>
<keyword evidence="1" id="KW-0812">Transmembrane</keyword>
<evidence type="ECO:0000313" key="2">
    <source>
        <dbReference type="EMBL" id="KKO00841.1"/>
    </source>
</evidence>
<proteinExistence type="predicted"/>
<comment type="caution">
    <text evidence="2">The sequence shown here is derived from an EMBL/GenBank/DDBJ whole genome shotgun (WGS) entry which is preliminary data.</text>
</comment>
<accession>A0A0F9V6I2</accession>
<evidence type="ECO:0000256" key="1">
    <source>
        <dbReference type="SAM" id="Phobius"/>
    </source>
</evidence>
<feature type="transmembrane region" description="Helical" evidence="1">
    <location>
        <begin position="6"/>
        <end position="25"/>
    </location>
</feature>
<dbReference type="AlphaFoldDB" id="A0A0F9V6I2"/>
<name>A0A0F9V6I2_9ZZZZ</name>
<keyword evidence="1" id="KW-1133">Transmembrane helix</keyword>
<reference evidence="2" key="1">
    <citation type="journal article" date="2015" name="Nature">
        <title>Complex archaea that bridge the gap between prokaryotes and eukaryotes.</title>
        <authorList>
            <person name="Spang A."/>
            <person name="Saw J.H."/>
            <person name="Jorgensen S.L."/>
            <person name="Zaremba-Niedzwiedzka K."/>
            <person name="Martijn J."/>
            <person name="Lind A.E."/>
            <person name="van Eijk R."/>
            <person name="Schleper C."/>
            <person name="Guy L."/>
            <person name="Ettema T.J."/>
        </authorList>
    </citation>
    <scope>NUCLEOTIDE SEQUENCE</scope>
</reference>